<comment type="caution">
    <text evidence="4">Lacks conserved residue(s) required for the propagation of feature annotation.</text>
</comment>
<dbReference type="HAMAP" id="MF_01813">
    <property type="entry name" value="MenG_UbiE_methyltr"/>
    <property type="match status" value="1"/>
</dbReference>
<dbReference type="GO" id="GO:0032259">
    <property type="term" value="P:methylation"/>
    <property type="evidence" value="ECO:0007669"/>
    <property type="project" value="UniProtKB-KW"/>
</dbReference>
<dbReference type="PANTHER" id="PTHR43591">
    <property type="entry name" value="METHYLTRANSFERASE"/>
    <property type="match status" value="1"/>
</dbReference>
<keyword evidence="1 4" id="KW-0489">Methyltransferase</keyword>
<dbReference type="GO" id="GO:0009234">
    <property type="term" value="P:menaquinone biosynthetic process"/>
    <property type="evidence" value="ECO:0007669"/>
    <property type="project" value="UniProtKB-UniRule"/>
</dbReference>
<keyword evidence="4" id="KW-0474">Menaquinone biosynthesis</keyword>
<dbReference type="EMBL" id="JAIOIU010000167">
    <property type="protein sequence ID" value="MBZ0161067.1"/>
    <property type="molecule type" value="Genomic_DNA"/>
</dbReference>
<name>A0AAJ1ELG7_9BACT</name>
<proteinExistence type="inferred from homology"/>
<keyword evidence="3 4" id="KW-0949">S-adenosyl-L-methionine</keyword>
<dbReference type="InterPro" id="IPR004033">
    <property type="entry name" value="UbiE/COQ5_MeTrFase"/>
</dbReference>
<dbReference type="EC" id="2.1.1.163" evidence="4"/>
<feature type="binding site" evidence="4">
    <location>
        <position position="62"/>
    </location>
    <ligand>
        <name>S-adenosyl-L-methionine</name>
        <dbReference type="ChEBI" id="CHEBI:59789"/>
    </ligand>
</feature>
<evidence type="ECO:0000256" key="1">
    <source>
        <dbReference type="ARBA" id="ARBA00022603"/>
    </source>
</evidence>
<accession>A0AAJ1ELG7</accession>
<dbReference type="Gene3D" id="3.40.50.150">
    <property type="entry name" value="Vaccinia Virus protein VP39"/>
    <property type="match status" value="1"/>
</dbReference>
<sequence>MRANGGARDGDAIRRMFGGIAPRYDLLNRLLSLARDRYWRREAVAHAQLPAGGMALDVCTGTGDMALELAKQFPSTKAIIGVDFCLPMIRIGAEKVARKGLTDRIRLQAASAEALPFKADTFDAVTIAFGIRNVVDRKCGLAELWRVLHSGGVAIILEFATPQGPFFGWLYHFYFHHGLPRLGGLISGDAQAYSYLPASVSAFPAPQELSRMMEEVGFHNVHFRTLTGGIVTLHVGRKLA</sequence>
<dbReference type="GO" id="GO:0008425">
    <property type="term" value="F:2-methoxy-6-polyprenyl-1,4-benzoquinol methyltransferase activity"/>
    <property type="evidence" value="ECO:0007669"/>
    <property type="project" value="TreeGrafter"/>
</dbReference>
<dbReference type="AlphaFoldDB" id="A0AAJ1ELG7"/>
<dbReference type="NCBIfam" id="NF001244">
    <property type="entry name" value="PRK00216.1-5"/>
    <property type="match status" value="1"/>
</dbReference>
<gene>
    <name evidence="5" type="primary">ubiE</name>
    <name evidence="4" type="synonym">menG</name>
    <name evidence="5" type="ORF">K8G79_13210</name>
</gene>
<feature type="binding site" evidence="4">
    <location>
        <position position="83"/>
    </location>
    <ligand>
        <name>S-adenosyl-L-methionine</name>
        <dbReference type="ChEBI" id="CHEBI:59789"/>
    </ligand>
</feature>
<evidence type="ECO:0000256" key="2">
    <source>
        <dbReference type="ARBA" id="ARBA00022679"/>
    </source>
</evidence>
<evidence type="ECO:0000256" key="4">
    <source>
        <dbReference type="HAMAP-Rule" id="MF_01813"/>
    </source>
</evidence>
<organism evidence="5 6">
    <name type="scientific">Candidatus Methylomirabilis tolerans</name>
    <dbReference type="NCBI Taxonomy" id="3123416"/>
    <lineage>
        <taxon>Bacteria</taxon>
        <taxon>Candidatus Methylomirabilota</taxon>
        <taxon>Candidatus Methylomirabilia</taxon>
        <taxon>Candidatus Methylomirabilales</taxon>
        <taxon>Candidatus Methylomirabilaceae</taxon>
        <taxon>Candidatus Methylomirabilis</taxon>
    </lineage>
</organism>
<dbReference type="CDD" id="cd02440">
    <property type="entry name" value="AdoMet_MTases"/>
    <property type="match status" value="1"/>
</dbReference>
<dbReference type="Pfam" id="PF01209">
    <property type="entry name" value="Ubie_methyltran"/>
    <property type="match status" value="1"/>
</dbReference>
<keyword evidence="2 4" id="KW-0808">Transferase</keyword>
<protein>
    <recommendedName>
        <fullName evidence="4">Demethylmenaquinone methyltransferase</fullName>
        <ecNumber evidence="4">2.1.1.163</ecNumber>
    </recommendedName>
</protein>
<dbReference type="NCBIfam" id="TIGR01934">
    <property type="entry name" value="MenG_MenH_UbiE"/>
    <property type="match status" value="1"/>
</dbReference>
<comment type="function">
    <text evidence="4">Methyltransferase required for the conversion of demethylmenaquinol (DMKH2) to menaquinol (MKH2).</text>
</comment>
<evidence type="ECO:0000313" key="6">
    <source>
        <dbReference type="Proteomes" id="UP001197609"/>
    </source>
</evidence>
<evidence type="ECO:0000256" key="3">
    <source>
        <dbReference type="ARBA" id="ARBA00022691"/>
    </source>
</evidence>
<comment type="caution">
    <text evidence="5">The sequence shown here is derived from an EMBL/GenBank/DDBJ whole genome shotgun (WGS) entry which is preliminary data.</text>
</comment>
<dbReference type="PROSITE" id="PS01183">
    <property type="entry name" value="UBIE_1"/>
    <property type="match status" value="1"/>
</dbReference>
<dbReference type="SUPFAM" id="SSF53335">
    <property type="entry name" value="S-adenosyl-L-methionine-dependent methyltransferases"/>
    <property type="match status" value="1"/>
</dbReference>
<reference evidence="5 6" key="1">
    <citation type="journal article" date="2021" name="bioRxiv">
        <title>Unraveling nitrogen, sulfur and carbon metabolic pathways and microbial community transcriptional responses to substrate deprivation and toxicity stresses in a bioreactor mimicking anoxic brackish coastal sediment conditions.</title>
        <authorList>
            <person name="Martins P.D."/>
            <person name="Echeveste M.J."/>
            <person name="Arshad A."/>
            <person name="Kurth J."/>
            <person name="Ouboter H."/>
            <person name="Jetten M.S.M."/>
            <person name="Welte C.U."/>
        </authorList>
    </citation>
    <scope>NUCLEOTIDE SEQUENCE [LARGE SCALE GENOMIC DNA]</scope>
    <source>
        <strain evidence="5">MAG_38</strain>
    </source>
</reference>
<dbReference type="PROSITE" id="PS51608">
    <property type="entry name" value="SAM_MT_UBIE"/>
    <property type="match status" value="1"/>
</dbReference>
<evidence type="ECO:0000313" key="5">
    <source>
        <dbReference type="EMBL" id="MBZ0161067.1"/>
    </source>
</evidence>
<comment type="similarity">
    <text evidence="4">Belongs to the class I-like SAM-binding methyltransferase superfamily. MenG/UbiE family.</text>
</comment>
<comment type="catalytic activity">
    <reaction evidence="4">
        <text>a 2-demethylmenaquinol + S-adenosyl-L-methionine = a menaquinol + S-adenosyl-L-homocysteine + H(+)</text>
        <dbReference type="Rhea" id="RHEA:42640"/>
        <dbReference type="Rhea" id="RHEA-COMP:9539"/>
        <dbReference type="Rhea" id="RHEA-COMP:9563"/>
        <dbReference type="ChEBI" id="CHEBI:15378"/>
        <dbReference type="ChEBI" id="CHEBI:18151"/>
        <dbReference type="ChEBI" id="CHEBI:55437"/>
        <dbReference type="ChEBI" id="CHEBI:57856"/>
        <dbReference type="ChEBI" id="CHEBI:59789"/>
        <dbReference type="EC" id="2.1.1.163"/>
    </reaction>
</comment>
<dbReference type="PANTHER" id="PTHR43591:SF24">
    <property type="entry name" value="2-METHOXY-6-POLYPRENYL-1,4-BENZOQUINOL METHYLASE, MITOCHONDRIAL"/>
    <property type="match status" value="1"/>
</dbReference>
<dbReference type="GO" id="GO:0043770">
    <property type="term" value="F:demethylmenaquinone methyltransferase activity"/>
    <property type="evidence" value="ECO:0007669"/>
    <property type="project" value="UniProtKB-UniRule"/>
</dbReference>
<dbReference type="InterPro" id="IPR029063">
    <property type="entry name" value="SAM-dependent_MTases_sf"/>
</dbReference>
<dbReference type="InterPro" id="IPR023576">
    <property type="entry name" value="UbiE/COQ5_MeTrFase_CS"/>
</dbReference>
<comment type="pathway">
    <text evidence="4">Quinol/quinone metabolism; menaquinone biosynthesis; menaquinol from 1,4-dihydroxy-2-naphthoate: step 2/2.</text>
</comment>
<dbReference type="Proteomes" id="UP001197609">
    <property type="component" value="Unassembled WGS sequence"/>
</dbReference>